<dbReference type="SUPFAM" id="SSF46689">
    <property type="entry name" value="Homeodomain-like"/>
    <property type="match status" value="2"/>
</dbReference>
<dbReference type="PANTHER" id="PTHR30055">
    <property type="entry name" value="HTH-TYPE TRANSCRIPTIONAL REGULATOR RUTR"/>
    <property type="match status" value="1"/>
</dbReference>
<dbReference type="EMBL" id="FRCS01000009">
    <property type="protein sequence ID" value="SHN43386.1"/>
    <property type="molecule type" value="Genomic_DNA"/>
</dbReference>
<dbReference type="GO" id="GO:0003700">
    <property type="term" value="F:DNA-binding transcription factor activity"/>
    <property type="evidence" value="ECO:0007669"/>
    <property type="project" value="TreeGrafter"/>
</dbReference>
<evidence type="ECO:0000256" key="1">
    <source>
        <dbReference type="ARBA" id="ARBA00023015"/>
    </source>
</evidence>
<dbReference type="GO" id="GO:0000976">
    <property type="term" value="F:transcription cis-regulatory region binding"/>
    <property type="evidence" value="ECO:0007669"/>
    <property type="project" value="TreeGrafter"/>
</dbReference>
<protein>
    <submittedName>
        <fullName evidence="6">Transcriptional regulator, TetR family</fullName>
    </submittedName>
</protein>
<feature type="DNA-binding region" description="H-T-H motif" evidence="4">
    <location>
        <begin position="204"/>
        <end position="223"/>
    </location>
</feature>
<dbReference type="Pfam" id="PF00440">
    <property type="entry name" value="TetR_N"/>
    <property type="match status" value="2"/>
</dbReference>
<dbReference type="InterPro" id="IPR050109">
    <property type="entry name" value="HTH-type_TetR-like_transc_reg"/>
</dbReference>
<sequence length="363" mass="39231">MDEIAGAVGITGPAIYRHFPNKYAMLVHATRELSNTIGGAVDRALAGADDPREQLDTVLDTLATLSVEQRRVGGLYQWENRYLNAEHRAEFRDGLGALIGRVAEPLTALRPGLSGPHARLLTRAAFSALASVATHRAPISRTRAIDVLHRAGWALLTAGTPMVRVQGDSPGVPAESTQSSASRREAVLATAIGLFHQHGYHAVGMEDIGRAAGLHASSLYRYFPSKADLLAAAYHRAADQVSASTTVSLDVAATEEEALRGLVEGFVELTFTQRDLVAVYLAENNNLPDRDRHELRRIQRLQVDEWVRLLTGVRPELTANEARILVHAALNVVTDLGGATDPAPPDAFRPFVASLALEAMRRA</sequence>
<evidence type="ECO:0000256" key="4">
    <source>
        <dbReference type="PROSITE-ProRule" id="PRU00335"/>
    </source>
</evidence>
<evidence type="ECO:0000256" key="2">
    <source>
        <dbReference type="ARBA" id="ARBA00023125"/>
    </source>
</evidence>
<keyword evidence="1" id="KW-0805">Transcription regulation</keyword>
<evidence type="ECO:0000259" key="5">
    <source>
        <dbReference type="PROSITE" id="PS50977"/>
    </source>
</evidence>
<dbReference type="InterPro" id="IPR009057">
    <property type="entry name" value="Homeodomain-like_sf"/>
</dbReference>
<reference evidence="6 7" key="1">
    <citation type="submission" date="2016-11" db="EMBL/GenBank/DDBJ databases">
        <authorList>
            <person name="Jaros S."/>
            <person name="Januszkiewicz K."/>
            <person name="Wedrychowicz H."/>
        </authorList>
    </citation>
    <scope>NUCLEOTIDE SEQUENCE [LARGE SCALE GENOMIC DNA]</scope>
    <source>
        <strain evidence="6 7">DSM 46144</strain>
    </source>
</reference>
<evidence type="ECO:0000256" key="3">
    <source>
        <dbReference type="ARBA" id="ARBA00023163"/>
    </source>
</evidence>
<name>A0A1M7RAZ7_9ACTN</name>
<evidence type="ECO:0000313" key="7">
    <source>
        <dbReference type="Proteomes" id="UP000184440"/>
    </source>
</evidence>
<keyword evidence="2 4" id="KW-0238">DNA-binding</keyword>
<dbReference type="PRINTS" id="PR00455">
    <property type="entry name" value="HTHTETR"/>
</dbReference>
<evidence type="ECO:0000313" key="6">
    <source>
        <dbReference type="EMBL" id="SHN43386.1"/>
    </source>
</evidence>
<comment type="caution">
    <text evidence="4">Lacks conserved residue(s) required for the propagation of feature annotation.</text>
</comment>
<gene>
    <name evidence="6" type="ORF">SAMN05443668_109142</name>
</gene>
<keyword evidence="3" id="KW-0804">Transcription</keyword>
<dbReference type="AlphaFoldDB" id="A0A1M7RAZ7"/>
<dbReference type="Gene3D" id="1.10.357.10">
    <property type="entry name" value="Tetracycline Repressor, domain 2"/>
    <property type="match status" value="2"/>
</dbReference>
<dbReference type="Proteomes" id="UP000184440">
    <property type="component" value="Unassembled WGS sequence"/>
</dbReference>
<dbReference type="STRING" id="134849.SAMN05443668_109142"/>
<accession>A0A1M7RAZ7</accession>
<dbReference type="Gene3D" id="1.10.10.60">
    <property type="entry name" value="Homeodomain-like"/>
    <property type="match status" value="2"/>
</dbReference>
<proteinExistence type="predicted"/>
<feature type="domain" description="HTH tetR-type" evidence="5">
    <location>
        <begin position="1"/>
        <end position="37"/>
    </location>
</feature>
<organism evidence="6 7">
    <name type="scientific">Cryptosporangium aurantiacum</name>
    <dbReference type="NCBI Taxonomy" id="134849"/>
    <lineage>
        <taxon>Bacteria</taxon>
        <taxon>Bacillati</taxon>
        <taxon>Actinomycetota</taxon>
        <taxon>Actinomycetes</taxon>
        <taxon>Cryptosporangiales</taxon>
        <taxon>Cryptosporangiaceae</taxon>
        <taxon>Cryptosporangium</taxon>
    </lineage>
</organism>
<dbReference type="PROSITE" id="PS50977">
    <property type="entry name" value="HTH_TETR_2"/>
    <property type="match status" value="2"/>
</dbReference>
<feature type="domain" description="HTH tetR-type" evidence="5">
    <location>
        <begin position="181"/>
        <end position="241"/>
    </location>
</feature>
<keyword evidence="7" id="KW-1185">Reference proteome</keyword>
<dbReference type="InterPro" id="IPR001647">
    <property type="entry name" value="HTH_TetR"/>
</dbReference>
<dbReference type="PANTHER" id="PTHR30055:SF234">
    <property type="entry name" value="HTH-TYPE TRANSCRIPTIONAL REGULATOR BETI"/>
    <property type="match status" value="1"/>
</dbReference>